<name>A0ABR6HYD6_9SPHN</name>
<evidence type="ECO:0000313" key="1">
    <source>
        <dbReference type="EMBL" id="MBB3775664.1"/>
    </source>
</evidence>
<keyword evidence="2" id="KW-1185">Reference proteome</keyword>
<protein>
    <submittedName>
        <fullName evidence="1">Uncharacterized protein</fullName>
    </submittedName>
</protein>
<comment type="caution">
    <text evidence="1">The sequence shown here is derived from an EMBL/GenBank/DDBJ whole genome shotgun (WGS) entry which is preliminary data.</text>
</comment>
<sequence length="198" mass="21559">MRALRRVWVGGQGGSWMHPTSATVAPSGGQERRVCHCYGGAAAARPTGRRALWRVSQGGRTSTARRLRAKTNRLAEPLPLAFVTPAQAGVWITSLAKAGCLGSRVSAMTLVCQGIAQSTFGLSRSLTVTHVACPVRHPLPLPWVSWHLGGFFDRLKCIRIASKVGNVRLGDQVSIFDLNRPDQSTRSHRLNFLGRRVQ</sequence>
<dbReference type="EMBL" id="JACICE010000002">
    <property type="protein sequence ID" value="MBB3775664.1"/>
    <property type="molecule type" value="Genomic_DNA"/>
</dbReference>
<reference evidence="1 2" key="1">
    <citation type="submission" date="2020-08" db="EMBL/GenBank/DDBJ databases">
        <title>Genomic Encyclopedia of Type Strains, Phase IV (KMG-IV): sequencing the most valuable type-strain genomes for metagenomic binning, comparative biology and taxonomic classification.</title>
        <authorList>
            <person name="Goeker M."/>
        </authorList>
    </citation>
    <scope>NUCLEOTIDE SEQUENCE [LARGE SCALE GENOMIC DNA]</scope>
    <source>
        <strain evidence="1 2">DSM 8510</strain>
    </source>
</reference>
<gene>
    <name evidence="1" type="ORF">FHS52_001633</name>
</gene>
<proteinExistence type="predicted"/>
<dbReference type="Proteomes" id="UP000548685">
    <property type="component" value="Unassembled WGS sequence"/>
</dbReference>
<accession>A0ABR6HYD6</accession>
<evidence type="ECO:0000313" key="2">
    <source>
        <dbReference type="Proteomes" id="UP000548685"/>
    </source>
</evidence>
<organism evidence="1 2">
    <name type="scientific">Erythrobacter ramosus</name>
    <dbReference type="NCBI Taxonomy" id="35811"/>
    <lineage>
        <taxon>Bacteria</taxon>
        <taxon>Pseudomonadati</taxon>
        <taxon>Pseudomonadota</taxon>
        <taxon>Alphaproteobacteria</taxon>
        <taxon>Sphingomonadales</taxon>
        <taxon>Erythrobacteraceae</taxon>
        <taxon>Erythrobacter/Porphyrobacter group</taxon>
        <taxon>Erythrobacter</taxon>
    </lineage>
</organism>